<proteinExistence type="predicted"/>
<organism evidence="1 2">
    <name type="scientific">Dictyocaulus viviparus</name>
    <name type="common">Bovine lungworm</name>
    <dbReference type="NCBI Taxonomy" id="29172"/>
    <lineage>
        <taxon>Eukaryota</taxon>
        <taxon>Metazoa</taxon>
        <taxon>Ecdysozoa</taxon>
        <taxon>Nematoda</taxon>
        <taxon>Chromadorea</taxon>
        <taxon>Rhabditida</taxon>
        <taxon>Rhabditina</taxon>
        <taxon>Rhabditomorpha</taxon>
        <taxon>Strongyloidea</taxon>
        <taxon>Metastrongylidae</taxon>
        <taxon>Dictyocaulus</taxon>
    </lineage>
</organism>
<protein>
    <submittedName>
        <fullName evidence="1">Uncharacterized protein</fullName>
    </submittedName>
</protein>
<evidence type="ECO:0000313" key="1">
    <source>
        <dbReference type="EMBL" id="KJH44485.1"/>
    </source>
</evidence>
<keyword evidence="2" id="KW-1185">Reference proteome</keyword>
<reference evidence="1 2" key="1">
    <citation type="submission" date="2013-11" db="EMBL/GenBank/DDBJ databases">
        <title>Draft genome of the bovine lungworm Dictyocaulus viviparus.</title>
        <authorList>
            <person name="Mitreva M."/>
        </authorList>
    </citation>
    <scope>NUCLEOTIDE SEQUENCE [LARGE SCALE GENOMIC DNA]</scope>
    <source>
        <strain evidence="1 2">HannoverDv2000</strain>
    </source>
</reference>
<reference evidence="2" key="2">
    <citation type="journal article" date="2016" name="Sci. Rep.">
        <title>Dictyocaulus viviparus genome, variome and transcriptome elucidate lungworm biology and support future intervention.</title>
        <authorList>
            <person name="McNulty S.N."/>
            <person name="Strube C."/>
            <person name="Rosa B.A."/>
            <person name="Martin J.C."/>
            <person name="Tyagi R."/>
            <person name="Choi Y.J."/>
            <person name="Wang Q."/>
            <person name="Hallsworth Pepin K."/>
            <person name="Zhang X."/>
            <person name="Ozersky P."/>
            <person name="Wilson R.K."/>
            <person name="Sternberg P.W."/>
            <person name="Gasser R.B."/>
            <person name="Mitreva M."/>
        </authorList>
    </citation>
    <scope>NUCLEOTIDE SEQUENCE [LARGE SCALE GENOMIC DNA]</scope>
    <source>
        <strain evidence="2">HannoverDv2000</strain>
    </source>
</reference>
<sequence length="176" mass="20757">MALYVLDFINSNELLDEIEEICKELLTLNDQLPHVLYECHRKTTLDAVNLLKVHYSSLLVNLIKLRVDVNQILIRQQQWQKRTPNELYDDRDDDVTDLNVTSPSRSINWDIMESMDNDVPLNDTVMETVRKGRRRSRSLSFVKKIIRRFSRSRTPRCRLTINIDNNNADVTLRESI</sequence>
<accession>A0A0D8XIK5</accession>
<dbReference type="AlphaFoldDB" id="A0A0D8XIK5"/>
<dbReference type="Proteomes" id="UP000053766">
    <property type="component" value="Unassembled WGS sequence"/>
</dbReference>
<dbReference type="EMBL" id="KN716469">
    <property type="protein sequence ID" value="KJH44485.1"/>
    <property type="molecule type" value="Genomic_DNA"/>
</dbReference>
<evidence type="ECO:0000313" key="2">
    <source>
        <dbReference type="Proteomes" id="UP000053766"/>
    </source>
</evidence>
<name>A0A0D8XIK5_DICVI</name>
<gene>
    <name evidence="1" type="ORF">DICVIV_09493</name>
</gene>